<protein>
    <submittedName>
        <fullName evidence="1">Uncharacterized protein</fullName>
    </submittedName>
</protein>
<dbReference type="RefSeq" id="WP_017741594.1">
    <property type="nucleotide sequence ID" value="NZ_KQ976354.1"/>
</dbReference>
<dbReference type="AlphaFoldDB" id="A0A139X996"/>
<dbReference type="Proteomes" id="UP000076925">
    <property type="component" value="Unassembled WGS sequence"/>
</dbReference>
<comment type="caution">
    <text evidence="1">The sequence shown here is derived from an EMBL/GenBank/DDBJ whole genome shotgun (WGS) entry which is preliminary data.</text>
</comment>
<evidence type="ECO:0000313" key="2">
    <source>
        <dbReference type="Proteomes" id="UP000076925"/>
    </source>
</evidence>
<gene>
    <name evidence="1" type="ORF">WA1_03765</name>
</gene>
<name>A0A139X996_9CYAN</name>
<keyword evidence="2" id="KW-1185">Reference proteome</keyword>
<proteinExistence type="predicted"/>
<sequence length="60" mass="6669">MLPKDQARISKKAGLIVEQLSEQNGKPRLFVIEDALSASTSRRRLAVSKKFRVNAEVCSP</sequence>
<accession>A0A139X996</accession>
<dbReference type="EMBL" id="ANNX02000023">
    <property type="protein sequence ID" value="KYC41212.1"/>
    <property type="molecule type" value="Genomic_DNA"/>
</dbReference>
<evidence type="ECO:0000313" key="1">
    <source>
        <dbReference type="EMBL" id="KYC41212.1"/>
    </source>
</evidence>
<organism evidence="1 2">
    <name type="scientific">Scytonema hofmannii PCC 7110</name>
    <dbReference type="NCBI Taxonomy" id="128403"/>
    <lineage>
        <taxon>Bacteria</taxon>
        <taxon>Bacillati</taxon>
        <taxon>Cyanobacteriota</taxon>
        <taxon>Cyanophyceae</taxon>
        <taxon>Nostocales</taxon>
        <taxon>Scytonemataceae</taxon>
        <taxon>Scytonema</taxon>
    </lineage>
</organism>
<reference evidence="1 2" key="1">
    <citation type="journal article" date="2013" name="Genome Biol. Evol.">
        <title>Genomes of Stigonematalean cyanobacteria (subsection V) and the evolution of oxygenic photosynthesis from prokaryotes to plastids.</title>
        <authorList>
            <person name="Dagan T."/>
            <person name="Roettger M."/>
            <person name="Stucken K."/>
            <person name="Landan G."/>
            <person name="Koch R."/>
            <person name="Major P."/>
            <person name="Gould S.B."/>
            <person name="Goremykin V.V."/>
            <person name="Rippka R."/>
            <person name="Tandeau de Marsac N."/>
            <person name="Gugger M."/>
            <person name="Lockhart P.J."/>
            <person name="Allen J.F."/>
            <person name="Brune I."/>
            <person name="Maus I."/>
            <person name="Puhler A."/>
            <person name="Martin W.F."/>
        </authorList>
    </citation>
    <scope>NUCLEOTIDE SEQUENCE [LARGE SCALE GENOMIC DNA]</scope>
    <source>
        <strain evidence="1 2">PCC 7110</strain>
    </source>
</reference>